<accession>A0ABS8V579</accession>
<keyword evidence="2" id="KW-1185">Reference proteome</keyword>
<evidence type="ECO:0000313" key="1">
    <source>
        <dbReference type="EMBL" id="MCD9641587.1"/>
    </source>
</evidence>
<comment type="caution">
    <text evidence="1">The sequence shown here is derived from an EMBL/GenBank/DDBJ whole genome shotgun (WGS) entry which is preliminary data.</text>
</comment>
<organism evidence="1 2">
    <name type="scientific">Datura stramonium</name>
    <name type="common">Jimsonweed</name>
    <name type="synonym">Common thornapple</name>
    <dbReference type="NCBI Taxonomy" id="4076"/>
    <lineage>
        <taxon>Eukaryota</taxon>
        <taxon>Viridiplantae</taxon>
        <taxon>Streptophyta</taxon>
        <taxon>Embryophyta</taxon>
        <taxon>Tracheophyta</taxon>
        <taxon>Spermatophyta</taxon>
        <taxon>Magnoliopsida</taxon>
        <taxon>eudicotyledons</taxon>
        <taxon>Gunneridae</taxon>
        <taxon>Pentapetalae</taxon>
        <taxon>asterids</taxon>
        <taxon>lamiids</taxon>
        <taxon>Solanales</taxon>
        <taxon>Solanaceae</taxon>
        <taxon>Solanoideae</taxon>
        <taxon>Datureae</taxon>
        <taxon>Datura</taxon>
    </lineage>
</organism>
<dbReference type="Proteomes" id="UP000823775">
    <property type="component" value="Unassembled WGS sequence"/>
</dbReference>
<evidence type="ECO:0000313" key="2">
    <source>
        <dbReference type="Proteomes" id="UP000823775"/>
    </source>
</evidence>
<proteinExistence type="predicted"/>
<sequence length="128" mass="14396">MDAHPGLKNGKLKKAILRLKGMDVCPCAKNDMVDLELPLEDLDDLKTSTFRFDLEDFKTSTCRLGIFETLICGLGKIEDFNLHCSVYETSTYSLGDPPKDYSHPVTEAYFQRFASIEQLIIGESPKSD</sequence>
<protein>
    <submittedName>
        <fullName evidence="1">Uncharacterized protein</fullName>
    </submittedName>
</protein>
<name>A0ABS8V579_DATST</name>
<reference evidence="1 2" key="1">
    <citation type="journal article" date="2021" name="BMC Genomics">
        <title>Datura genome reveals duplications of psychoactive alkaloid biosynthetic genes and high mutation rate following tissue culture.</title>
        <authorList>
            <person name="Rajewski A."/>
            <person name="Carter-House D."/>
            <person name="Stajich J."/>
            <person name="Litt A."/>
        </authorList>
    </citation>
    <scope>NUCLEOTIDE SEQUENCE [LARGE SCALE GENOMIC DNA]</scope>
    <source>
        <strain evidence="1">AR-01</strain>
    </source>
</reference>
<dbReference type="EMBL" id="JACEIK010003395">
    <property type="protein sequence ID" value="MCD9641587.1"/>
    <property type="molecule type" value="Genomic_DNA"/>
</dbReference>
<gene>
    <name evidence="1" type="ORF">HAX54_027815</name>
</gene>